<organism evidence="10 11">
    <name type="scientific">Allorhizobium taibaishanense</name>
    <dbReference type="NCBI Taxonomy" id="887144"/>
    <lineage>
        <taxon>Bacteria</taxon>
        <taxon>Pseudomonadati</taxon>
        <taxon>Pseudomonadota</taxon>
        <taxon>Alphaproteobacteria</taxon>
        <taxon>Hyphomicrobiales</taxon>
        <taxon>Rhizobiaceae</taxon>
        <taxon>Rhizobium/Agrobacterium group</taxon>
        <taxon>Allorhizobium</taxon>
    </lineage>
</organism>
<dbReference type="InterPro" id="IPR052157">
    <property type="entry name" value="BCAA_transport_permease"/>
</dbReference>
<accession>A0A1Q9A9Z7</accession>
<feature type="transmembrane region" description="Helical" evidence="9">
    <location>
        <begin position="47"/>
        <end position="67"/>
    </location>
</feature>
<name>A0A1Q9A9Z7_9HYPH</name>
<dbReference type="EMBL" id="MKIN01000019">
    <property type="protein sequence ID" value="OLP51681.1"/>
    <property type="molecule type" value="Genomic_DNA"/>
</dbReference>
<dbReference type="STRING" id="887144.BJF91_16790"/>
<evidence type="ECO:0000256" key="5">
    <source>
        <dbReference type="ARBA" id="ARBA00022970"/>
    </source>
</evidence>
<comment type="similarity">
    <text evidence="8">Belongs to the binding-protein-dependent transport system permease family. LivHM subfamily.</text>
</comment>
<keyword evidence="7 9" id="KW-0472">Membrane</keyword>
<dbReference type="PANTHER" id="PTHR11795:SF445">
    <property type="entry name" value="AMINO ACID ABC TRANSPORTER PERMEASE PROTEIN"/>
    <property type="match status" value="1"/>
</dbReference>
<feature type="transmembrane region" description="Helical" evidence="9">
    <location>
        <begin position="146"/>
        <end position="172"/>
    </location>
</feature>
<keyword evidence="5" id="KW-0029">Amino-acid transport</keyword>
<evidence type="ECO:0000256" key="8">
    <source>
        <dbReference type="ARBA" id="ARBA00037998"/>
    </source>
</evidence>
<keyword evidence="6 9" id="KW-1133">Transmembrane helix</keyword>
<protein>
    <submittedName>
        <fullName evidence="10">Branched-chain amino acid ABC transporter permease</fullName>
    </submittedName>
</protein>
<sequence length="309" mass="33019">MSATRNTEMLQIIFDSLSFGSLYALGALGIALIFGVMRLVNFAHGDVIAFCIFALLWPSTDAIALVFAGNLPWFLLIPLILAVGAGLSVLCEIVVFRHFRRANPATMMIASFALGFVIRYFLLMLFTSRPKSISLLPALSQPVQIFGARLPLLQLMTIVATVLILIGLSLFLRRTRFGLEMRAAAENFSMARMLGVRANRVIMAAFALSGALAGAIAMIFGSQTGTADIQMGASIMLMAFIATVIGGLGSLAGAVLAGFLLGAASVVMQVVLPVDARPFRDAFVYGAVILILLFRPQGLIAARGTKERV</sequence>
<evidence type="ECO:0000313" key="10">
    <source>
        <dbReference type="EMBL" id="OLP51681.1"/>
    </source>
</evidence>
<gene>
    <name evidence="10" type="ORF">BJF91_16790</name>
</gene>
<feature type="transmembrane region" description="Helical" evidence="9">
    <location>
        <begin position="282"/>
        <end position="302"/>
    </location>
</feature>
<dbReference type="Proteomes" id="UP000185598">
    <property type="component" value="Unassembled WGS sequence"/>
</dbReference>
<comment type="caution">
    <text evidence="10">The sequence shown here is derived from an EMBL/GenBank/DDBJ whole genome shotgun (WGS) entry which is preliminary data.</text>
</comment>
<keyword evidence="4 9" id="KW-0812">Transmembrane</keyword>
<feature type="transmembrane region" description="Helical" evidence="9">
    <location>
        <begin position="73"/>
        <end position="95"/>
    </location>
</feature>
<dbReference type="Pfam" id="PF02653">
    <property type="entry name" value="BPD_transp_2"/>
    <property type="match status" value="1"/>
</dbReference>
<evidence type="ECO:0000256" key="6">
    <source>
        <dbReference type="ARBA" id="ARBA00022989"/>
    </source>
</evidence>
<dbReference type="GO" id="GO:0005886">
    <property type="term" value="C:plasma membrane"/>
    <property type="evidence" value="ECO:0007669"/>
    <property type="project" value="UniProtKB-SubCell"/>
</dbReference>
<feature type="transmembrane region" description="Helical" evidence="9">
    <location>
        <begin position="107"/>
        <end position="126"/>
    </location>
</feature>
<evidence type="ECO:0000256" key="3">
    <source>
        <dbReference type="ARBA" id="ARBA00022475"/>
    </source>
</evidence>
<comment type="subcellular location">
    <subcellularLocation>
        <location evidence="1">Cell membrane</location>
        <topology evidence="1">Multi-pass membrane protein</topology>
    </subcellularLocation>
</comment>
<keyword evidence="11" id="KW-1185">Reference proteome</keyword>
<dbReference type="GO" id="GO:0006865">
    <property type="term" value="P:amino acid transport"/>
    <property type="evidence" value="ECO:0007669"/>
    <property type="project" value="UniProtKB-KW"/>
</dbReference>
<proteinExistence type="inferred from homology"/>
<dbReference type="InterPro" id="IPR001851">
    <property type="entry name" value="ABC_transp_permease"/>
</dbReference>
<dbReference type="PANTHER" id="PTHR11795">
    <property type="entry name" value="BRANCHED-CHAIN AMINO ACID TRANSPORT SYSTEM PERMEASE PROTEIN LIVH"/>
    <property type="match status" value="1"/>
</dbReference>
<keyword evidence="2" id="KW-0813">Transport</keyword>
<dbReference type="AlphaFoldDB" id="A0A1Q9A9Z7"/>
<feature type="transmembrane region" description="Helical" evidence="9">
    <location>
        <begin position="201"/>
        <end position="223"/>
    </location>
</feature>
<evidence type="ECO:0000256" key="1">
    <source>
        <dbReference type="ARBA" id="ARBA00004651"/>
    </source>
</evidence>
<evidence type="ECO:0000256" key="4">
    <source>
        <dbReference type="ARBA" id="ARBA00022692"/>
    </source>
</evidence>
<evidence type="ECO:0000256" key="7">
    <source>
        <dbReference type="ARBA" id="ARBA00023136"/>
    </source>
</evidence>
<evidence type="ECO:0000313" key="11">
    <source>
        <dbReference type="Proteomes" id="UP000185598"/>
    </source>
</evidence>
<dbReference type="GO" id="GO:0022857">
    <property type="term" value="F:transmembrane transporter activity"/>
    <property type="evidence" value="ECO:0007669"/>
    <property type="project" value="InterPro"/>
</dbReference>
<evidence type="ECO:0000256" key="2">
    <source>
        <dbReference type="ARBA" id="ARBA00022448"/>
    </source>
</evidence>
<dbReference type="CDD" id="cd06582">
    <property type="entry name" value="TM_PBP1_LivH_like"/>
    <property type="match status" value="1"/>
</dbReference>
<feature type="transmembrane region" description="Helical" evidence="9">
    <location>
        <begin position="20"/>
        <end position="40"/>
    </location>
</feature>
<reference evidence="10 11" key="1">
    <citation type="submission" date="2016-09" db="EMBL/GenBank/DDBJ databases">
        <title>Rhizobium oryziradicis sp. nov., isolated from the root of rice.</title>
        <authorList>
            <person name="Zhao J."/>
            <person name="Zhang X."/>
        </authorList>
    </citation>
    <scope>NUCLEOTIDE SEQUENCE [LARGE SCALE GENOMIC DNA]</scope>
    <source>
        <strain evidence="10 11">14971</strain>
    </source>
</reference>
<keyword evidence="3" id="KW-1003">Cell membrane</keyword>
<evidence type="ECO:0000256" key="9">
    <source>
        <dbReference type="SAM" id="Phobius"/>
    </source>
</evidence>